<comment type="caution">
    <text evidence="1">The sequence shown here is derived from an EMBL/GenBank/DDBJ whole genome shotgun (WGS) entry which is preliminary data.</text>
</comment>
<evidence type="ECO:0000313" key="1">
    <source>
        <dbReference type="EMBL" id="KAL0283040.1"/>
    </source>
</evidence>
<proteinExistence type="predicted"/>
<dbReference type="AlphaFoldDB" id="A0AAW2ILQ0"/>
<reference evidence="1" key="1">
    <citation type="submission" date="2020-06" db="EMBL/GenBank/DDBJ databases">
        <authorList>
            <person name="Li T."/>
            <person name="Hu X."/>
            <person name="Zhang T."/>
            <person name="Song X."/>
            <person name="Zhang H."/>
            <person name="Dai N."/>
            <person name="Sheng W."/>
            <person name="Hou X."/>
            <person name="Wei L."/>
        </authorList>
    </citation>
    <scope>NUCLEOTIDE SEQUENCE</scope>
    <source>
        <strain evidence="1">G01</strain>
        <tissue evidence="1">Leaf</tissue>
    </source>
</reference>
<name>A0AAW2ILQ0_9LAMI</name>
<accession>A0AAW2ILQ0</accession>
<sequence length="128" mass="13624">MGACRWADGKRPVHAGYRPTNLLKCFRSFVGRQVVTVHGVQLLGSNGHGRRPWALQRLAKFSIRQCATSGVSKATGTACAGFSVLHACQGHLFYVAATLGVACARSSSTRLATVLLEAVAHTNTWSVA</sequence>
<dbReference type="EMBL" id="JACGWK010001759">
    <property type="protein sequence ID" value="KAL0283040.1"/>
    <property type="molecule type" value="Genomic_DNA"/>
</dbReference>
<gene>
    <name evidence="1" type="ORF">Sangu_2915800</name>
</gene>
<organism evidence="1">
    <name type="scientific">Sesamum angustifolium</name>
    <dbReference type="NCBI Taxonomy" id="2727405"/>
    <lineage>
        <taxon>Eukaryota</taxon>
        <taxon>Viridiplantae</taxon>
        <taxon>Streptophyta</taxon>
        <taxon>Embryophyta</taxon>
        <taxon>Tracheophyta</taxon>
        <taxon>Spermatophyta</taxon>
        <taxon>Magnoliopsida</taxon>
        <taxon>eudicotyledons</taxon>
        <taxon>Gunneridae</taxon>
        <taxon>Pentapetalae</taxon>
        <taxon>asterids</taxon>
        <taxon>lamiids</taxon>
        <taxon>Lamiales</taxon>
        <taxon>Pedaliaceae</taxon>
        <taxon>Sesamum</taxon>
    </lineage>
</organism>
<protein>
    <submittedName>
        <fullName evidence="1">Uncharacterized protein</fullName>
    </submittedName>
</protein>
<reference evidence="1" key="2">
    <citation type="journal article" date="2024" name="Plant">
        <title>Genomic evolution and insights into agronomic trait innovations of Sesamum species.</title>
        <authorList>
            <person name="Miao H."/>
            <person name="Wang L."/>
            <person name="Qu L."/>
            <person name="Liu H."/>
            <person name="Sun Y."/>
            <person name="Le M."/>
            <person name="Wang Q."/>
            <person name="Wei S."/>
            <person name="Zheng Y."/>
            <person name="Lin W."/>
            <person name="Duan Y."/>
            <person name="Cao H."/>
            <person name="Xiong S."/>
            <person name="Wang X."/>
            <person name="Wei L."/>
            <person name="Li C."/>
            <person name="Ma Q."/>
            <person name="Ju M."/>
            <person name="Zhao R."/>
            <person name="Li G."/>
            <person name="Mu C."/>
            <person name="Tian Q."/>
            <person name="Mei H."/>
            <person name="Zhang T."/>
            <person name="Gao T."/>
            <person name="Zhang H."/>
        </authorList>
    </citation>
    <scope>NUCLEOTIDE SEQUENCE</scope>
    <source>
        <strain evidence="1">G01</strain>
    </source>
</reference>